<sequence>MTVHSSPAPGGRAMQTPSPGQQPPAANTPLHLLTSYFIDSILGSGARAGSPPQSVDAEDCAGAEESPRPEHVAAPSPAGSSQPSDPRKVRQSGLSAAVPLVRAEEEEEEDPKRAAGGSEQAGLLKRKQRRYRTTFSNLQLEELERAFRKTHYPDVFTREELAMRLDLTEARVQVWFQNRRAKWRKREKTEILSNAPGMSLPPPLGLYLDVPLNPPPFLDPAWRSVPVSTMTMPPVTPAFGPAALGSLGLNNLTWTSLFRNPILSPYFGRFLSALNPLMTTASVLIKAPGPASDPALTAFTDLAAAERKTSSIAALRLKAKEHSAQIPQLNLMSTFTNTNKELS</sequence>
<dbReference type="Pfam" id="PF03826">
    <property type="entry name" value="OAR"/>
    <property type="match status" value="1"/>
</dbReference>
<keyword evidence="12" id="KW-1185">Reference proteome</keyword>
<dbReference type="Proteomes" id="UP000515159">
    <property type="component" value="Chromosome 5"/>
</dbReference>
<evidence type="ECO:0000313" key="12">
    <source>
        <dbReference type="Proteomes" id="UP000515159"/>
    </source>
</evidence>
<feature type="compositionally biased region" description="Low complexity" evidence="9">
    <location>
        <begin position="73"/>
        <end position="84"/>
    </location>
</feature>
<dbReference type="GeneID" id="117361406"/>
<protein>
    <submittedName>
        <fullName evidence="13">Homeobox protein ESX1 isoform X1</fullName>
    </submittedName>
</protein>
<dbReference type="PANTHER" id="PTHR24329:SF340">
    <property type="entry name" value="ARISTALESS RELATED HOMEOBOX"/>
    <property type="match status" value="1"/>
</dbReference>
<feature type="DNA-binding region" description="Homeobox" evidence="7">
    <location>
        <begin position="128"/>
        <end position="187"/>
    </location>
</feature>
<dbReference type="PROSITE" id="PS00027">
    <property type="entry name" value="HOMEOBOX_1"/>
    <property type="match status" value="1"/>
</dbReference>
<dbReference type="InterPro" id="IPR001356">
    <property type="entry name" value="HD"/>
</dbReference>
<dbReference type="InterPro" id="IPR009057">
    <property type="entry name" value="Homeodomain-like_sf"/>
</dbReference>
<dbReference type="InParanoid" id="A0A6P8R3D6"/>
<dbReference type="RefSeq" id="XP_033802575.1">
    <property type="nucleotide sequence ID" value="XM_033946684.1"/>
</dbReference>
<gene>
    <name evidence="13" type="primary">ESX1</name>
</gene>
<name>A0A6P8R3D6_GEOSA</name>
<dbReference type="KEGG" id="gsh:117361406"/>
<evidence type="ECO:0000256" key="4">
    <source>
        <dbReference type="ARBA" id="ARBA00023125"/>
    </source>
</evidence>
<organism evidence="12 13">
    <name type="scientific">Geotrypetes seraphini</name>
    <name type="common">Gaboon caecilian</name>
    <name type="synonym">Caecilia seraphini</name>
    <dbReference type="NCBI Taxonomy" id="260995"/>
    <lineage>
        <taxon>Eukaryota</taxon>
        <taxon>Metazoa</taxon>
        <taxon>Chordata</taxon>
        <taxon>Craniata</taxon>
        <taxon>Vertebrata</taxon>
        <taxon>Euteleostomi</taxon>
        <taxon>Amphibia</taxon>
        <taxon>Gymnophiona</taxon>
        <taxon>Geotrypetes</taxon>
    </lineage>
</organism>
<dbReference type="SUPFAM" id="SSF46689">
    <property type="entry name" value="Homeodomain-like"/>
    <property type="match status" value="1"/>
</dbReference>
<evidence type="ECO:0000256" key="7">
    <source>
        <dbReference type="PROSITE-ProRule" id="PRU00108"/>
    </source>
</evidence>
<feature type="domain" description="OAR" evidence="11">
    <location>
        <begin position="310"/>
        <end position="323"/>
    </location>
</feature>
<evidence type="ECO:0000256" key="9">
    <source>
        <dbReference type="SAM" id="MobiDB-lite"/>
    </source>
</evidence>
<comment type="similarity">
    <text evidence="2">Belongs to the paired homeobox family. Bicoid subfamily.</text>
</comment>
<evidence type="ECO:0000256" key="8">
    <source>
        <dbReference type="RuleBase" id="RU000682"/>
    </source>
</evidence>
<evidence type="ECO:0000259" key="10">
    <source>
        <dbReference type="PROSITE" id="PS50071"/>
    </source>
</evidence>
<proteinExistence type="inferred from homology"/>
<evidence type="ECO:0000256" key="2">
    <source>
        <dbReference type="ARBA" id="ARBA00006503"/>
    </source>
</evidence>
<keyword evidence="6 7" id="KW-0539">Nucleus</keyword>
<dbReference type="InterPro" id="IPR017970">
    <property type="entry name" value="Homeobox_CS"/>
</dbReference>
<dbReference type="Pfam" id="PF00046">
    <property type="entry name" value="Homeodomain"/>
    <property type="match status" value="1"/>
</dbReference>
<dbReference type="GO" id="GO:0000981">
    <property type="term" value="F:DNA-binding transcription factor activity, RNA polymerase II-specific"/>
    <property type="evidence" value="ECO:0007669"/>
    <property type="project" value="InterPro"/>
</dbReference>
<dbReference type="InterPro" id="IPR050649">
    <property type="entry name" value="Paired_Homeobox_TFs"/>
</dbReference>
<feature type="domain" description="Homeobox" evidence="10">
    <location>
        <begin position="126"/>
        <end position="186"/>
    </location>
</feature>
<reference evidence="13" key="1">
    <citation type="submission" date="2025-08" db="UniProtKB">
        <authorList>
            <consortium name="RefSeq"/>
        </authorList>
    </citation>
    <scope>IDENTIFICATION</scope>
</reference>
<dbReference type="CDD" id="cd00086">
    <property type="entry name" value="homeodomain"/>
    <property type="match status" value="1"/>
</dbReference>
<dbReference type="GO" id="GO:0000977">
    <property type="term" value="F:RNA polymerase II transcription regulatory region sequence-specific DNA binding"/>
    <property type="evidence" value="ECO:0007669"/>
    <property type="project" value="TreeGrafter"/>
</dbReference>
<accession>A0A6P8R3D6</accession>
<dbReference type="CTD" id="80712"/>
<feature type="region of interest" description="Disordered" evidence="9">
    <location>
        <begin position="1"/>
        <end position="123"/>
    </location>
</feature>
<keyword evidence="4 7" id="KW-0238">DNA-binding</keyword>
<evidence type="ECO:0000313" key="13">
    <source>
        <dbReference type="RefSeq" id="XP_033802575.1"/>
    </source>
</evidence>
<dbReference type="InterPro" id="IPR003654">
    <property type="entry name" value="OAR_dom"/>
</dbReference>
<dbReference type="PROSITE" id="PS50803">
    <property type="entry name" value="OAR"/>
    <property type="match status" value="1"/>
</dbReference>
<dbReference type="PANTHER" id="PTHR24329">
    <property type="entry name" value="HOMEOBOX PROTEIN ARISTALESS"/>
    <property type="match status" value="1"/>
</dbReference>
<dbReference type="GO" id="GO:0005634">
    <property type="term" value="C:nucleus"/>
    <property type="evidence" value="ECO:0007669"/>
    <property type="project" value="UniProtKB-SubCell"/>
</dbReference>
<dbReference type="PROSITE" id="PS50071">
    <property type="entry name" value="HOMEOBOX_2"/>
    <property type="match status" value="1"/>
</dbReference>
<evidence type="ECO:0000256" key="5">
    <source>
        <dbReference type="ARBA" id="ARBA00023155"/>
    </source>
</evidence>
<evidence type="ECO:0000256" key="3">
    <source>
        <dbReference type="ARBA" id="ARBA00022473"/>
    </source>
</evidence>
<evidence type="ECO:0000259" key="11">
    <source>
        <dbReference type="PROSITE" id="PS50803"/>
    </source>
</evidence>
<dbReference type="AlphaFoldDB" id="A0A6P8R3D6"/>
<dbReference type="SMART" id="SM00389">
    <property type="entry name" value="HOX"/>
    <property type="match status" value="1"/>
</dbReference>
<evidence type="ECO:0000256" key="6">
    <source>
        <dbReference type="ARBA" id="ARBA00023242"/>
    </source>
</evidence>
<keyword evidence="3" id="KW-0217">Developmental protein</keyword>
<keyword evidence="5 7" id="KW-0371">Homeobox</keyword>
<comment type="subcellular location">
    <subcellularLocation>
        <location evidence="1 7 8">Nucleus</location>
    </subcellularLocation>
</comment>
<evidence type="ECO:0000256" key="1">
    <source>
        <dbReference type="ARBA" id="ARBA00004123"/>
    </source>
</evidence>
<dbReference type="FunFam" id="1.10.10.60:FF:000102">
    <property type="entry name" value="Aristaless related homeobox"/>
    <property type="match status" value="1"/>
</dbReference>
<dbReference type="Gene3D" id="1.10.10.60">
    <property type="entry name" value="Homeodomain-like"/>
    <property type="match status" value="1"/>
</dbReference>
<dbReference type="OrthoDB" id="6159439at2759"/>